<keyword evidence="2" id="KW-1003">Cell membrane</keyword>
<evidence type="ECO:0000256" key="7">
    <source>
        <dbReference type="ARBA" id="ARBA00022967"/>
    </source>
</evidence>
<dbReference type="GO" id="GO:0046872">
    <property type="term" value="F:metal ion binding"/>
    <property type="evidence" value="ECO:0007669"/>
    <property type="project" value="UniProtKB-KW"/>
</dbReference>
<evidence type="ECO:0000256" key="11">
    <source>
        <dbReference type="ARBA" id="ARBA00023136"/>
    </source>
</evidence>
<dbReference type="InterPro" id="IPR007202">
    <property type="entry name" value="4Fe-4S_dom"/>
</dbReference>
<sequence>MNAHATLITAIDALLPQTQCGKCGHPGCQPYAAGIAAGEAHNKCPPGGAATIVELSALLQRPTLPLDSPYPVTPSQRAVIREAECIGCTKCIQVCPTDAILGAAKLMHTVIESECSGCELCLAPCPVDCIDLVAVPAPVDRQAERQRAQYYRSRFDTRQARLQRDRERLDAERQRRQVPPATATVAEPPATAESSLKPLKIAAAMARVALQKAERQLVQYGTPALETQVQQLREAAQQAQAALDKAQQAPVTASAPALATVATDPAALKQARIAATLARAQLTKAERAFGATPTAEQREQLEALGSAAQQAASHLAALEERTAR</sequence>
<keyword evidence="7" id="KW-1278">Translocase</keyword>
<dbReference type="GO" id="GO:0051539">
    <property type="term" value="F:4 iron, 4 sulfur cluster binding"/>
    <property type="evidence" value="ECO:0007669"/>
    <property type="project" value="UniProtKB-KW"/>
</dbReference>
<dbReference type="Pfam" id="PF04060">
    <property type="entry name" value="FeS"/>
    <property type="match status" value="1"/>
</dbReference>
<dbReference type="PROSITE" id="PS51656">
    <property type="entry name" value="4FE4S"/>
    <property type="match status" value="1"/>
</dbReference>
<gene>
    <name evidence="15" type="ORF">APT59_08375</name>
</gene>
<dbReference type="Proteomes" id="UP000064137">
    <property type="component" value="Chromosome"/>
</dbReference>
<evidence type="ECO:0000256" key="9">
    <source>
        <dbReference type="ARBA" id="ARBA00023004"/>
    </source>
</evidence>
<dbReference type="PANTHER" id="PTHR42859">
    <property type="entry name" value="OXIDOREDUCTASE"/>
    <property type="match status" value="1"/>
</dbReference>
<keyword evidence="10" id="KW-0411">Iron-sulfur</keyword>
<dbReference type="InterPro" id="IPR010207">
    <property type="entry name" value="Elect_transpt_cplx_RnfB/RsxB"/>
</dbReference>
<dbReference type="Gene3D" id="1.10.15.40">
    <property type="entry name" value="Electron transport complex subunit B, putative Fe-S cluster"/>
    <property type="match status" value="1"/>
</dbReference>
<keyword evidence="6" id="KW-0677">Repeat</keyword>
<keyword evidence="8" id="KW-0249">Electron transport</keyword>
<keyword evidence="4" id="KW-0997">Cell inner membrane</keyword>
<dbReference type="InterPro" id="IPR050294">
    <property type="entry name" value="RnfB_subfamily"/>
</dbReference>
<dbReference type="InterPro" id="IPR017900">
    <property type="entry name" value="4Fe4S_Fe_S_CS"/>
</dbReference>
<keyword evidence="9" id="KW-0408">Iron</keyword>
<reference evidence="15 16" key="1">
    <citation type="submission" date="2016-01" db="EMBL/GenBank/DDBJ databases">
        <title>Annotation of Pseudomonas oryzihabitans USDA-ARS-USMARC-56511.</title>
        <authorList>
            <person name="Harhay G.P."/>
            <person name="Harhay D.M."/>
            <person name="Smith T.P.L."/>
            <person name="Bono J.L."/>
            <person name="Heaton M.P."/>
            <person name="Clawson M.L."/>
            <person name="Chitko-Mckown C.G."/>
            <person name="Capik S.F."/>
            <person name="DeDonder K.D."/>
            <person name="Apley M.D."/>
            <person name="Lubbers B.V."/>
            <person name="White B.J."/>
            <person name="Larson R.L."/>
        </authorList>
    </citation>
    <scope>NUCLEOTIDE SEQUENCE [LARGE SCALE GENOMIC DNA]</scope>
    <source>
        <strain evidence="15 16">USDA-ARS-USMARC-56511</strain>
    </source>
</reference>
<evidence type="ECO:0000259" key="14">
    <source>
        <dbReference type="PROSITE" id="PS51656"/>
    </source>
</evidence>
<keyword evidence="1" id="KW-0813">Transport</keyword>
<keyword evidence="11" id="KW-0472">Membrane</keyword>
<evidence type="ECO:0000313" key="15">
    <source>
        <dbReference type="EMBL" id="ALZ84221.1"/>
    </source>
</evidence>
<dbReference type="Pfam" id="PF14697">
    <property type="entry name" value="Fer4_21"/>
    <property type="match status" value="1"/>
</dbReference>
<feature type="domain" description="4Fe-4S ferredoxin-type" evidence="13">
    <location>
        <begin position="106"/>
        <end position="135"/>
    </location>
</feature>
<protein>
    <submittedName>
        <fullName evidence="15">(4Fe-4S)-binding protein</fullName>
    </submittedName>
</protein>
<feature type="compositionally biased region" description="Low complexity" evidence="12">
    <location>
        <begin position="302"/>
        <end position="316"/>
    </location>
</feature>
<feature type="compositionally biased region" description="Basic and acidic residues" evidence="12">
    <location>
        <begin position="166"/>
        <end position="175"/>
    </location>
</feature>
<feature type="compositionally biased region" description="Low complexity" evidence="12">
    <location>
        <begin position="178"/>
        <end position="192"/>
    </location>
</feature>
<dbReference type="SUPFAM" id="SSF54862">
    <property type="entry name" value="4Fe-4S ferredoxins"/>
    <property type="match status" value="1"/>
</dbReference>
<feature type="region of interest" description="Disordered" evidence="12">
    <location>
        <begin position="302"/>
        <end position="324"/>
    </location>
</feature>
<evidence type="ECO:0000256" key="1">
    <source>
        <dbReference type="ARBA" id="ARBA00022448"/>
    </source>
</evidence>
<evidence type="ECO:0000259" key="13">
    <source>
        <dbReference type="PROSITE" id="PS51379"/>
    </source>
</evidence>
<evidence type="ECO:0000256" key="12">
    <source>
        <dbReference type="SAM" id="MobiDB-lite"/>
    </source>
</evidence>
<evidence type="ECO:0000256" key="2">
    <source>
        <dbReference type="ARBA" id="ARBA00022475"/>
    </source>
</evidence>
<keyword evidence="5" id="KW-0479">Metal-binding</keyword>
<evidence type="ECO:0000256" key="8">
    <source>
        <dbReference type="ARBA" id="ARBA00022982"/>
    </source>
</evidence>
<organism evidence="15 16">
    <name type="scientific">Pseudomonas oryzihabitans</name>
    <dbReference type="NCBI Taxonomy" id="47885"/>
    <lineage>
        <taxon>Bacteria</taxon>
        <taxon>Pseudomonadati</taxon>
        <taxon>Pseudomonadota</taxon>
        <taxon>Gammaproteobacteria</taxon>
        <taxon>Pseudomonadales</taxon>
        <taxon>Pseudomonadaceae</taxon>
        <taxon>Pseudomonas</taxon>
    </lineage>
</organism>
<dbReference type="PANTHER" id="PTHR42859:SF3">
    <property type="entry name" value="ION-TRANSLOCATING OXIDOREDUCTASE COMPLEX SUBUNIT B"/>
    <property type="match status" value="1"/>
</dbReference>
<dbReference type="PROSITE" id="PS00198">
    <property type="entry name" value="4FE4S_FER_1"/>
    <property type="match status" value="2"/>
</dbReference>
<evidence type="ECO:0000256" key="3">
    <source>
        <dbReference type="ARBA" id="ARBA00022485"/>
    </source>
</evidence>
<feature type="domain" description="4Fe-4S ferredoxin-type" evidence="13">
    <location>
        <begin position="76"/>
        <end position="105"/>
    </location>
</feature>
<dbReference type="KEGG" id="por:APT59_08375"/>
<dbReference type="RefSeq" id="WP_059314424.1">
    <property type="nucleotide sequence ID" value="NZ_CP013987.1"/>
</dbReference>
<evidence type="ECO:0000256" key="6">
    <source>
        <dbReference type="ARBA" id="ARBA00022737"/>
    </source>
</evidence>
<feature type="domain" description="4Fe-4S" evidence="14">
    <location>
        <begin position="3"/>
        <end position="61"/>
    </location>
</feature>
<dbReference type="EMBL" id="CP013987">
    <property type="protein sequence ID" value="ALZ84221.1"/>
    <property type="molecule type" value="Genomic_DNA"/>
</dbReference>
<accession>A0A0U4WQ77</accession>
<name>A0A0U4WQ77_9PSED</name>
<dbReference type="OrthoDB" id="9789936at2"/>
<evidence type="ECO:0000256" key="4">
    <source>
        <dbReference type="ARBA" id="ARBA00022519"/>
    </source>
</evidence>
<evidence type="ECO:0000313" key="16">
    <source>
        <dbReference type="Proteomes" id="UP000064137"/>
    </source>
</evidence>
<proteinExistence type="predicted"/>
<feature type="region of interest" description="Disordered" evidence="12">
    <location>
        <begin position="166"/>
        <end position="192"/>
    </location>
</feature>
<evidence type="ECO:0000256" key="10">
    <source>
        <dbReference type="ARBA" id="ARBA00023014"/>
    </source>
</evidence>
<dbReference type="Gene3D" id="3.30.70.20">
    <property type="match status" value="1"/>
</dbReference>
<dbReference type="AlphaFoldDB" id="A0A0U4WQ77"/>
<keyword evidence="3" id="KW-0004">4Fe-4S</keyword>
<dbReference type="PROSITE" id="PS51379">
    <property type="entry name" value="4FE4S_FER_2"/>
    <property type="match status" value="2"/>
</dbReference>
<dbReference type="InterPro" id="IPR017896">
    <property type="entry name" value="4Fe4S_Fe-S-bd"/>
</dbReference>
<dbReference type="NCBIfam" id="TIGR01944">
    <property type="entry name" value="rnfB"/>
    <property type="match status" value="1"/>
</dbReference>
<evidence type="ECO:0000256" key="5">
    <source>
        <dbReference type="ARBA" id="ARBA00022723"/>
    </source>
</evidence>
<dbReference type="GO" id="GO:0009055">
    <property type="term" value="F:electron transfer activity"/>
    <property type="evidence" value="ECO:0007669"/>
    <property type="project" value="InterPro"/>
</dbReference>